<feature type="compositionally biased region" description="Pro residues" evidence="1">
    <location>
        <begin position="10"/>
        <end position="20"/>
    </location>
</feature>
<evidence type="ECO:0000256" key="1">
    <source>
        <dbReference type="SAM" id="MobiDB-lite"/>
    </source>
</evidence>
<evidence type="ECO:0000313" key="2">
    <source>
        <dbReference type="EMBL" id="THH07507.1"/>
    </source>
</evidence>
<keyword evidence="3" id="KW-1185">Reference proteome</keyword>
<sequence>MAGILVCAIPSPPSSPPPRSPTVSEFTNPPSLPHHARTNREKPEHPYSKSPRKQSSTMMMETMPMPTMMPSTAATVVPSGPDVSEPSIVFLLQSQIFLDSHNYDEREADYLDVARTQLDLELAALLTSLSIVQHQTPEARDAPHILVNEGCALKEQESRQGLATEESGLEVFMLVEESGGTQVRLTLVDHIPRNHSPPPPSFVLFE</sequence>
<feature type="region of interest" description="Disordered" evidence="1">
    <location>
        <begin position="1"/>
        <end position="56"/>
    </location>
</feature>
<reference evidence="2 3" key="1">
    <citation type="submission" date="2019-02" db="EMBL/GenBank/DDBJ databases">
        <title>Genome sequencing of the rare red list fungi Bondarzewia mesenterica.</title>
        <authorList>
            <person name="Buettner E."/>
            <person name="Kellner H."/>
        </authorList>
    </citation>
    <scope>NUCLEOTIDE SEQUENCE [LARGE SCALE GENOMIC DNA]</scope>
    <source>
        <strain evidence="2 3">DSM 108281</strain>
    </source>
</reference>
<dbReference type="EMBL" id="SGPL01000772">
    <property type="protein sequence ID" value="THH07507.1"/>
    <property type="molecule type" value="Genomic_DNA"/>
</dbReference>
<accession>A0A4S4L809</accession>
<dbReference type="AlphaFoldDB" id="A0A4S4L809"/>
<name>A0A4S4L809_9AGAM</name>
<comment type="caution">
    <text evidence="2">The sequence shown here is derived from an EMBL/GenBank/DDBJ whole genome shotgun (WGS) entry which is preliminary data.</text>
</comment>
<protein>
    <submittedName>
        <fullName evidence="2">Uncharacterized protein</fullName>
    </submittedName>
</protein>
<feature type="compositionally biased region" description="Basic and acidic residues" evidence="1">
    <location>
        <begin position="38"/>
        <end position="47"/>
    </location>
</feature>
<proteinExistence type="predicted"/>
<evidence type="ECO:0000313" key="3">
    <source>
        <dbReference type="Proteomes" id="UP000310158"/>
    </source>
</evidence>
<feature type="non-terminal residue" evidence="2">
    <location>
        <position position="206"/>
    </location>
</feature>
<dbReference type="Proteomes" id="UP000310158">
    <property type="component" value="Unassembled WGS sequence"/>
</dbReference>
<organism evidence="2 3">
    <name type="scientific">Bondarzewia mesenterica</name>
    <dbReference type="NCBI Taxonomy" id="1095465"/>
    <lineage>
        <taxon>Eukaryota</taxon>
        <taxon>Fungi</taxon>
        <taxon>Dikarya</taxon>
        <taxon>Basidiomycota</taxon>
        <taxon>Agaricomycotina</taxon>
        <taxon>Agaricomycetes</taxon>
        <taxon>Russulales</taxon>
        <taxon>Bondarzewiaceae</taxon>
        <taxon>Bondarzewia</taxon>
    </lineage>
</organism>
<gene>
    <name evidence="2" type="ORF">EW146_g9298</name>
</gene>